<name>A0ABU2UXH9_9ACTN</name>
<evidence type="ECO:0000313" key="1">
    <source>
        <dbReference type="EMBL" id="MDT0478010.1"/>
    </source>
</evidence>
<keyword evidence="2" id="KW-1185">Reference proteome</keyword>
<dbReference type="EMBL" id="JAVRFF010000087">
    <property type="protein sequence ID" value="MDT0478010.1"/>
    <property type="molecule type" value="Genomic_DNA"/>
</dbReference>
<accession>A0ABU2UXH9</accession>
<proteinExistence type="predicted"/>
<gene>
    <name evidence="1" type="ORF">RM863_38430</name>
</gene>
<reference evidence="1" key="1">
    <citation type="submission" date="2024-05" db="EMBL/GenBank/DDBJ databases">
        <title>30 novel species of actinomycetes from the DSMZ collection.</title>
        <authorList>
            <person name="Nouioui I."/>
        </authorList>
    </citation>
    <scope>NUCLEOTIDE SEQUENCE</scope>
    <source>
        <strain evidence="1">DSM 41014</strain>
    </source>
</reference>
<sequence length="45" mass="5023">MPPIQAAVNFSFTPIELDHPDPFGVTVVLMEEDGYRISLTEAFAR</sequence>
<evidence type="ECO:0000313" key="2">
    <source>
        <dbReference type="Proteomes" id="UP001180489"/>
    </source>
</evidence>
<dbReference type="Proteomes" id="UP001180489">
    <property type="component" value="Unassembled WGS sequence"/>
</dbReference>
<protein>
    <submittedName>
        <fullName evidence="1">Uncharacterized protein</fullName>
    </submittedName>
</protein>
<dbReference type="RefSeq" id="WP_311637975.1">
    <property type="nucleotide sequence ID" value="NZ_JAVRFF010000087.1"/>
</dbReference>
<comment type="caution">
    <text evidence="1">The sequence shown here is derived from an EMBL/GenBank/DDBJ whole genome shotgun (WGS) entry which is preliminary data.</text>
</comment>
<organism evidence="1 2">
    <name type="scientific">Streptomyces hintoniae</name>
    <dbReference type="NCBI Taxonomy" id="3075521"/>
    <lineage>
        <taxon>Bacteria</taxon>
        <taxon>Bacillati</taxon>
        <taxon>Actinomycetota</taxon>
        <taxon>Actinomycetes</taxon>
        <taxon>Kitasatosporales</taxon>
        <taxon>Streptomycetaceae</taxon>
        <taxon>Streptomyces</taxon>
    </lineage>
</organism>